<proteinExistence type="predicted"/>
<gene>
    <name evidence="2" type="ORF">BRCON_1748</name>
</gene>
<protein>
    <submittedName>
        <fullName evidence="2">Zinc metalloproteinase</fullName>
    </submittedName>
</protein>
<accession>A0A2Z4Y7X2</accession>
<feature type="chain" id="PRO_5016376708" evidence="1">
    <location>
        <begin position="24"/>
        <end position="625"/>
    </location>
</feature>
<reference evidence="2 3" key="1">
    <citation type="submission" date="2018-05" db="EMBL/GenBank/DDBJ databases">
        <title>A metagenomic window into the 2 km-deep terrestrial subsurface aquifer revealed taxonomically and functionally diverse microbial community comprising novel uncultured bacterial lineages.</title>
        <authorList>
            <person name="Kadnikov V.V."/>
            <person name="Mardanov A.V."/>
            <person name="Beletsky A.V."/>
            <person name="Banks D."/>
            <person name="Pimenov N.V."/>
            <person name="Frank Y.A."/>
            <person name="Karnachuk O.V."/>
            <person name="Ravin N.V."/>
        </authorList>
    </citation>
    <scope>NUCLEOTIDE SEQUENCE [LARGE SCALE GENOMIC DNA]</scope>
    <source>
        <strain evidence="2">BY</strain>
    </source>
</reference>
<dbReference type="AlphaFoldDB" id="A0A2Z4Y7X2"/>
<evidence type="ECO:0000313" key="2">
    <source>
        <dbReference type="EMBL" id="AXA36525.1"/>
    </source>
</evidence>
<evidence type="ECO:0000256" key="1">
    <source>
        <dbReference type="SAM" id="SignalP"/>
    </source>
</evidence>
<sequence>MKKGLLAGLLLTSVTFVGANAFAAAPVISNIPDVIIGDAEDNVGTDNNFFVFTNAFNFDNFVSDLDTPKASLQWSFDEGDDAVAPNQRWFTINGKQAVHLGSSEIATSGNTGHNPPAPANELRSVSQFASFRDIIFSPGSGPAQQFPAPTGPDKSDHAAGKVVTFYVSDGTNVASKSILVATRDNQYDALSGGSQFTQVYDEPFSVSPTAWTTDTTVGTGSLNDYDSANGAIRSRVNTAATGYYRIASWYTSGAPIVSYGAVGSNNWVRGKFYVYRTGQSPAQANVMPAIRMRLMQRFVIASTLEVWSHVPGQSDFESLGAQIAPSNNPAAPSVYRVDFDPPEVPQNVNNPSSEGILAYFAAYSSANDPAANGYVALTELVVGTYPAVLGTEVSSFTGSQITLSSAGELDRYSVVFTGSEQPGQVPAQDFATRPDYSQSASGVTIDSTNSAFSQSGSTKRIGIIEFYMELGSQAVQVASGKLYQARFHVTSTRNSNAQAQMRLFLRSGAYLYNVLYEVGGARALPGTEARALAAQHLPGVGNQNSDKQVPGENGCWYTVLMSSPVNPEIQSNQSLWTSPSTPIARRNIKIGFGGVDTLSYGTDQNDEALLYTVDTVKLFESSEPE</sequence>
<dbReference type="EMBL" id="CP030759">
    <property type="protein sequence ID" value="AXA36525.1"/>
    <property type="molecule type" value="Genomic_DNA"/>
</dbReference>
<dbReference type="Proteomes" id="UP000262583">
    <property type="component" value="Chromosome"/>
</dbReference>
<feature type="signal peptide" evidence="1">
    <location>
        <begin position="1"/>
        <end position="23"/>
    </location>
</feature>
<organism evidence="2 3">
    <name type="scientific">Sumerlaea chitinivorans</name>
    <dbReference type="NCBI Taxonomy" id="2250252"/>
    <lineage>
        <taxon>Bacteria</taxon>
        <taxon>Candidatus Sumerlaeota</taxon>
        <taxon>Candidatus Sumerlaeia</taxon>
        <taxon>Candidatus Sumerlaeales</taxon>
        <taxon>Candidatus Sumerlaeaceae</taxon>
        <taxon>Candidatus Sumerlaea</taxon>
    </lineage>
</organism>
<name>A0A2Z4Y7X2_SUMC1</name>
<keyword evidence="1" id="KW-0732">Signal</keyword>
<dbReference type="KEGG" id="schv:BRCON_1748"/>
<evidence type="ECO:0000313" key="3">
    <source>
        <dbReference type="Proteomes" id="UP000262583"/>
    </source>
</evidence>